<keyword evidence="9" id="KW-0972">Capsule biogenesis/degradation</keyword>
<evidence type="ECO:0000256" key="10">
    <source>
        <dbReference type="ARBA" id="ARBA00023137"/>
    </source>
</evidence>
<evidence type="ECO:0000256" key="8">
    <source>
        <dbReference type="ARBA" id="ARBA00022840"/>
    </source>
</evidence>
<dbReference type="AlphaFoldDB" id="C2EFR6"/>
<name>C2EFR6_9LACO</name>
<keyword evidence="10" id="KW-0829">Tyrosine-protein kinase</keyword>
<feature type="domain" description="AAA" evidence="14">
    <location>
        <begin position="63"/>
        <end position="201"/>
    </location>
</feature>
<dbReference type="InterPro" id="IPR027417">
    <property type="entry name" value="P-loop_NTPase"/>
</dbReference>
<keyword evidence="11" id="KW-0270">Exopolysaccharide synthesis</keyword>
<evidence type="ECO:0000256" key="3">
    <source>
        <dbReference type="ARBA" id="ARBA00011903"/>
    </source>
</evidence>
<keyword evidence="7" id="KW-0418">Kinase</keyword>
<keyword evidence="6" id="KW-0547">Nucleotide-binding</keyword>
<sequence>MEIMVKVRANGERGCEWMQKFELRLDDIDFQSQESFKTLRFNVEFSGEKNQVFYITSTYPNEGKSTVSLELALAFSDNGKKALLIDADLRKSVSRQLIRTGSIEMGLSDYLVGRAQFDDVIAQSNIENFSMIFSGPVPPNPSEILDGERFKHLIETVKEKFDIVIIDTPPMGSVIDAAVIAKNCDGGIIVINSGQASYRQIRKTKEQLERADSKIIGCVLNKVDASNNDYYYGYYHK</sequence>
<dbReference type="InterPro" id="IPR050445">
    <property type="entry name" value="Bact_polysacc_biosynth/exp"/>
</dbReference>
<evidence type="ECO:0000256" key="4">
    <source>
        <dbReference type="ARBA" id="ARBA00019200"/>
    </source>
</evidence>
<dbReference type="SUPFAM" id="SSF52540">
    <property type="entry name" value="P-loop containing nucleoside triphosphate hydrolases"/>
    <property type="match status" value="1"/>
</dbReference>
<accession>C2EFR6</accession>
<comment type="catalytic activity">
    <reaction evidence="13">
        <text>L-tyrosyl-[protein] + ATP = O-phospho-L-tyrosyl-[protein] + ADP + H(+)</text>
        <dbReference type="Rhea" id="RHEA:10596"/>
        <dbReference type="Rhea" id="RHEA-COMP:10136"/>
        <dbReference type="Rhea" id="RHEA-COMP:20101"/>
        <dbReference type="ChEBI" id="CHEBI:15378"/>
        <dbReference type="ChEBI" id="CHEBI:30616"/>
        <dbReference type="ChEBI" id="CHEBI:46858"/>
        <dbReference type="ChEBI" id="CHEBI:61978"/>
        <dbReference type="ChEBI" id="CHEBI:456216"/>
        <dbReference type="EC" id="2.7.10.2"/>
    </reaction>
</comment>
<dbReference type="GO" id="GO:0005886">
    <property type="term" value="C:plasma membrane"/>
    <property type="evidence" value="ECO:0007669"/>
    <property type="project" value="TreeGrafter"/>
</dbReference>
<gene>
    <name evidence="15" type="primary">cpsD</name>
    <name evidence="15" type="ORF">HMPREF0545_0488</name>
</gene>
<dbReference type="UniPathway" id="UPA00934"/>
<evidence type="ECO:0000256" key="5">
    <source>
        <dbReference type="ARBA" id="ARBA00022679"/>
    </source>
</evidence>
<dbReference type="Pfam" id="PF13614">
    <property type="entry name" value="AAA_31"/>
    <property type="match status" value="1"/>
</dbReference>
<evidence type="ECO:0000256" key="9">
    <source>
        <dbReference type="ARBA" id="ARBA00022903"/>
    </source>
</evidence>
<dbReference type="PANTHER" id="PTHR32309:SF13">
    <property type="entry name" value="FERRIC ENTEROBACTIN TRANSPORT PROTEIN FEPE"/>
    <property type="match status" value="1"/>
</dbReference>
<evidence type="ECO:0000313" key="15">
    <source>
        <dbReference type="EMBL" id="EEJ74819.1"/>
    </source>
</evidence>
<dbReference type="NCBIfam" id="TIGR01007">
    <property type="entry name" value="eps_fam"/>
    <property type="match status" value="1"/>
</dbReference>
<evidence type="ECO:0000256" key="1">
    <source>
        <dbReference type="ARBA" id="ARBA00005132"/>
    </source>
</evidence>
<keyword evidence="5 15" id="KW-0808">Transferase</keyword>
<dbReference type="GO" id="GO:0005524">
    <property type="term" value="F:ATP binding"/>
    <property type="evidence" value="ECO:0007669"/>
    <property type="project" value="UniProtKB-KW"/>
</dbReference>
<evidence type="ECO:0000256" key="2">
    <source>
        <dbReference type="ARBA" id="ARBA00007316"/>
    </source>
</evidence>
<evidence type="ECO:0000256" key="7">
    <source>
        <dbReference type="ARBA" id="ARBA00022777"/>
    </source>
</evidence>
<keyword evidence="8" id="KW-0067">ATP-binding</keyword>
<dbReference type="InterPro" id="IPR025669">
    <property type="entry name" value="AAA_dom"/>
</dbReference>
<dbReference type="HOGENOM" id="CLU_052027_2_0_9"/>
<evidence type="ECO:0000313" key="16">
    <source>
        <dbReference type="Proteomes" id="UP000003531"/>
    </source>
</evidence>
<protein>
    <recommendedName>
        <fullName evidence="4">Tyrosine-protein kinase CpsD</fullName>
        <ecNumber evidence="3">2.7.10.2</ecNumber>
    </recommendedName>
</protein>
<dbReference type="Gene3D" id="3.40.50.300">
    <property type="entry name" value="P-loop containing nucleotide triphosphate hydrolases"/>
    <property type="match status" value="1"/>
</dbReference>
<evidence type="ECO:0000256" key="12">
    <source>
        <dbReference type="ARBA" id="ARBA00024964"/>
    </source>
</evidence>
<dbReference type="EMBL" id="ACGT01000002">
    <property type="protein sequence ID" value="EEJ74819.1"/>
    <property type="molecule type" value="Genomic_DNA"/>
</dbReference>
<organism evidence="15 16">
    <name type="scientific">Ligilactobacillus salivarius DSM 20555 = ATCC 11741</name>
    <dbReference type="NCBI Taxonomy" id="1423799"/>
    <lineage>
        <taxon>Bacteria</taxon>
        <taxon>Bacillati</taxon>
        <taxon>Bacillota</taxon>
        <taxon>Bacilli</taxon>
        <taxon>Lactobacillales</taxon>
        <taxon>Lactobacillaceae</taxon>
        <taxon>Ligilactobacillus</taxon>
    </lineage>
</organism>
<comment type="pathway">
    <text evidence="1">Capsule biogenesis; capsule polysaccharide biosynthesis.</text>
</comment>
<evidence type="ECO:0000259" key="14">
    <source>
        <dbReference type="Pfam" id="PF13614"/>
    </source>
</evidence>
<evidence type="ECO:0000256" key="11">
    <source>
        <dbReference type="ARBA" id="ARBA00023169"/>
    </source>
</evidence>
<reference evidence="15 16" key="1">
    <citation type="submission" date="2009-01" db="EMBL/GenBank/DDBJ databases">
        <authorList>
            <person name="Qin X."/>
            <person name="Bachman B."/>
            <person name="Battles P."/>
            <person name="Bell A."/>
            <person name="Bess C."/>
            <person name="Bickham C."/>
            <person name="Chaboub L."/>
            <person name="Chen D."/>
            <person name="Coyle M."/>
            <person name="Deiros D.R."/>
            <person name="Dinh H."/>
            <person name="Forbes L."/>
            <person name="Fowler G."/>
            <person name="Francisco L."/>
            <person name="Fu Q."/>
            <person name="Gubbala S."/>
            <person name="Hale W."/>
            <person name="Han Y."/>
            <person name="Hemphill L."/>
            <person name="Highlander S.K."/>
            <person name="Hirani K."/>
            <person name="Hogues M."/>
            <person name="Jackson L."/>
            <person name="Jakkamsetti A."/>
            <person name="Javaid M."/>
            <person name="Jiang H."/>
            <person name="Korchina V."/>
            <person name="Kovar C."/>
            <person name="Lara F."/>
            <person name="Lee S."/>
            <person name="Mata R."/>
            <person name="Mathew T."/>
            <person name="Moen C."/>
            <person name="Morales K."/>
            <person name="Munidasa M."/>
            <person name="Nazareth L."/>
            <person name="Ngo R."/>
            <person name="Nguyen L."/>
            <person name="Okwuonu G."/>
            <person name="Ongeri F."/>
            <person name="Patil S."/>
            <person name="Petrosino J."/>
            <person name="Pham C."/>
            <person name="Pham P."/>
            <person name="Pu L.-L."/>
            <person name="Puazo M."/>
            <person name="Raj R."/>
            <person name="Reid J."/>
            <person name="Rouhana J."/>
            <person name="Saada N."/>
            <person name="Shang Y."/>
            <person name="Simmons D."/>
            <person name="Thornton R."/>
            <person name="Warren J."/>
            <person name="Weissenberger G."/>
            <person name="Zhang J."/>
            <person name="Zhang L."/>
            <person name="Zhou C."/>
            <person name="Zhu D."/>
            <person name="Muzny D."/>
            <person name="Worley K."/>
            <person name="Gibbs R."/>
        </authorList>
    </citation>
    <scope>NUCLEOTIDE SEQUENCE [LARGE SCALE GENOMIC DNA]</scope>
    <source>
        <strain evidence="15 16">ATCC 11741</strain>
    </source>
</reference>
<dbReference type="PANTHER" id="PTHR32309">
    <property type="entry name" value="TYROSINE-PROTEIN KINASE"/>
    <property type="match status" value="1"/>
</dbReference>
<evidence type="ECO:0000256" key="13">
    <source>
        <dbReference type="ARBA" id="ARBA00051245"/>
    </source>
</evidence>
<dbReference type="CDD" id="cd05387">
    <property type="entry name" value="BY-kinase"/>
    <property type="match status" value="1"/>
</dbReference>
<dbReference type="GO" id="GO:0045227">
    <property type="term" value="P:capsule polysaccharide biosynthetic process"/>
    <property type="evidence" value="ECO:0007669"/>
    <property type="project" value="UniProtKB-UniPathway"/>
</dbReference>
<dbReference type="EC" id="2.7.10.2" evidence="3"/>
<comment type="caution">
    <text evidence="15">The sequence shown here is derived from an EMBL/GenBank/DDBJ whole genome shotgun (WGS) entry which is preliminary data.</text>
</comment>
<dbReference type="InterPro" id="IPR005702">
    <property type="entry name" value="Wzc-like_C"/>
</dbReference>
<proteinExistence type="inferred from homology"/>
<dbReference type="GO" id="GO:0004715">
    <property type="term" value="F:non-membrane spanning protein tyrosine kinase activity"/>
    <property type="evidence" value="ECO:0007669"/>
    <property type="project" value="UniProtKB-EC"/>
</dbReference>
<evidence type="ECO:0000256" key="6">
    <source>
        <dbReference type="ARBA" id="ARBA00022741"/>
    </source>
</evidence>
<comment type="similarity">
    <text evidence="2">Belongs to the CpsD/CapB family.</text>
</comment>
<dbReference type="Proteomes" id="UP000003531">
    <property type="component" value="Unassembled WGS sequence"/>
</dbReference>
<comment type="function">
    <text evidence="12">Involved in the regulation of capsular polysaccharide biosynthesis. Autophosphorylation of CpsD attenuates its activity and reduces the level of encapsulation. May be part of a complex that directs the coordinated polymerization and export to the cell surface of the capsular polysaccharide.</text>
</comment>